<comment type="caution">
    <text evidence="6">The sequence shown here is derived from an EMBL/GenBank/DDBJ whole genome shotgun (WGS) entry which is preliminary data.</text>
</comment>
<dbReference type="Gene3D" id="3.40.50.720">
    <property type="entry name" value="NAD(P)-binding Rossmann-like Domain"/>
    <property type="match status" value="2"/>
</dbReference>
<feature type="domain" description="D-isomer specific 2-hydroxyacid dehydrogenase catalytic" evidence="4">
    <location>
        <begin position="33"/>
        <end position="315"/>
    </location>
</feature>
<dbReference type="InterPro" id="IPR036291">
    <property type="entry name" value="NAD(P)-bd_dom_sf"/>
</dbReference>
<feature type="domain" description="D-isomer specific 2-hydroxyacid dehydrogenase NAD-binding" evidence="5">
    <location>
        <begin position="111"/>
        <end position="283"/>
    </location>
</feature>
<name>A0AAE3K9M0_9EURY</name>
<dbReference type="CDD" id="cd05300">
    <property type="entry name" value="2-Hacid_dh_1"/>
    <property type="match status" value="1"/>
</dbReference>
<dbReference type="SUPFAM" id="SSF52283">
    <property type="entry name" value="Formate/glycerate dehydrogenase catalytic domain-like"/>
    <property type="match status" value="1"/>
</dbReference>
<reference evidence="6" key="2">
    <citation type="submission" date="2022-02" db="EMBL/GenBank/DDBJ databases">
        <authorList>
            <person name="Elcheninov A.G."/>
            <person name="Sorokin D.Y."/>
            <person name="Kublanov I.V."/>
        </authorList>
    </citation>
    <scope>NUCLEOTIDE SEQUENCE</scope>
    <source>
        <strain evidence="6">AArc-St2</strain>
    </source>
</reference>
<reference evidence="6" key="1">
    <citation type="journal article" date="2022" name="Syst. Appl. Microbiol.">
        <title>Natronocalculus amylovorans gen. nov., sp. nov., and Natranaeroarchaeum aerophilus sp. nov., dominant culturable amylolytic natronoarchaea from hypersaline soda lakes in southwestern Siberia.</title>
        <authorList>
            <person name="Sorokin D.Y."/>
            <person name="Elcheninov A.G."/>
            <person name="Khizhniak T.V."/>
            <person name="Koenen M."/>
            <person name="Bale N.J."/>
            <person name="Damste J.S.S."/>
            <person name="Kublanov I.V."/>
        </authorList>
    </citation>
    <scope>NUCLEOTIDE SEQUENCE</scope>
    <source>
        <strain evidence="6">AArc-St2</strain>
    </source>
</reference>
<accession>A0AAE3K9M0</accession>
<proteinExistence type="inferred from homology"/>
<keyword evidence="1 3" id="KW-0560">Oxidoreductase</keyword>
<evidence type="ECO:0000259" key="5">
    <source>
        <dbReference type="Pfam" id="PF02826"/>
    </source>
</evidence>
<evidence type="ECO:0000256" key="2">
    <source>
        <dbReference type="ARBA" id="ARBA00023027"/>
    </source>
</evidence>
<dbReference type="SUPFAM" id="SSF51735">
    <property type="entry name" value="NAD(P)-binding Rossmann-fold domains"/>
    <property type="match status" value="1"/>
</dbReference>
<dbReference type="GO" id="GO:0051287">
    <property type="term" value="F:NAD binding"/>
    <property type="evidence" value="ECO:0007669"/>
    <property type="project" value="InterPro"/>
</dbReference>
<comment type="similarity">
    <text evidence="3">Belongs to the D-isomer specific 2-hydroxyacid dehydrogenase family.</text>
</comment>
<dbReference type="InterPro" id="IPR006139">
    <property type="entry name" value="D-isomer_2_OHA_DH_cat_dom"/>
</dbReference>
<dbReference type="PANTHER" id="PTHR43333">
    <property type="entry name" value="2-HACID_DH_C DOMAIN-CONTAINING PROTEIN"/>
    <property type="match status" value="1"/>
</dbReference>
<dbReference type="AlphaFoldDB" id="A0AAE3K9M0"/>
<evidence type="ECO:0000313" key="7">
    <source>
        <dbReference type="Proteomes" id="UP001203207"/>
    </source>
</evidence>
<gene>
    <name evidence="6" type="ORF">AArcSt2_04555</name>
</gene>
<dbReference type="Pfam" id="PF02826">
    <property type="entry name" value="2-Hacid_dh_C"/>
    <property type="match status" value="1"/>
</dbReference>
<evidence type="ECO:0000256" key="3">
    <source>
        <dbReference type="RuleBase" id="RU003719"/>
    </source>
</evidence>
<dbReference type="InterPro" id="IPR006140">
    <property type="entry name" value="D-isomer_DH_NAD-bd"/>
</dbReference>
<dbReference type="EMBL" id="JAKRVX010000002">
    <property type="protein sequence ID" value="MCL9816209.1"/>
    <property type="molecule type" value="Genomic_DNA"/>
</dbReference>
<dbReference type="RefSeq" id="WP_250583246.1">
    <property type="nucleotide sequence ID" value="NZ_JAKRVX010000002.1"/>
</dbReference>
<keyword evidence="2" id="KW-0520">NAD</keyword>
<dbReference type="Pfam" id="PF00389">
    <property type="entry name" value="2-Hacid_dh"/>
    <property type="match status" value="1"/>
</dbReference>
<protein>
    <submittedName>
        <fullName evidence="6">D-2-hydroxyacid dehydrogenase</fullName>
    </submittedName>
</protein>
<evidence type="ECO:0000259" key="4">
    <source>
        <dbReference type="Pfam" id="PF00389"/>
    </source>
</evidence>
<evidence type="ECO:0000256" key="1">
    <source>
        <dbReference type="ARBA" id="ARBA00023002"/>
    </source>
</evidence>
<keyword evidence="7" id="KW-1185">Reference proteome</keyword>
<dbReference type="Proteomes" id="UP001203207">
    <property type="component" value="Unassembled WGS sequence"/>
</dbReference>
<dbReference type="PROSITE" id="PS00671">
    <property type="entry name" value="D_2_HYDROXYACID_DH_3"/>
    <property type="match status" value="1"/>
</dbReference>
<evidence type="ECO:0000313" key="6">
    <source>
        <dbReference type="EMBL" id="MCL9816209.1"/>
    </source>
</evidence>
<dbReference type="GO" id="GO:0016616">
    <property type="term" value="F:oxidoreductase activity, acting on the CH-OH group of donors, NAD or NADP as acceptor"/>
    <property type="evidence" value="ECO:0007669"/>
    <property type="project" value="InterPro"/>
</dbReference>
<sequence length="315" mass="34440">MGTPEIVVMRQKIHGLSAETYAAALQEELPEREIAIAETPTEEQALLKDARIVTGFTISESQLEQAENLELFACIYAGTGHLPMELLNEHDVAVTNASGVHGPNIAEYVIGSLIMQARDFPRAMRQQNEHVWRSFETRELQDSTVVIAGLGAIGTAICERLEPFGVKTVGVRYSPEKGGPTDEVYGFDEIHTAVRDAEYLVLACPLTDATEGLIDADVFLTMPSNTVLVNIARGPVVDADALVSALRSNRIAGAVLDVTDPEPLPPGHPLWDFNNVQITPHNAGHTPYYYDRLSEILKTNVEALEDGTELQNRVN</sequence>
<dbReference type="PANTHER" id="PTHR43333:SF1">
    <property type="entry name" value="D-ISOMER SPECIFIC 2-HYDROXYACID DEHYDROGENASE NAD-BINDING DOMAIN-CONTAINING PROTEIN"/>
    <property type="match status" value="1"/>
</dbReference>
<organism evidence="6 7">
    <name type="scientific">Natronocalculus amylovorans</name>
    <dbReference type="NCBI Taxonomy" id="2917812"/>
    <lineage>
        <taxon>Archaea</taxon>
        <taxon>Methanobacteriati</taxon>
        <taxon>Methanobacteriota</taxon>
        <taxon>Stenosarchaea group</taxon>
        <taxon>Halobacteria</taxon>
        <taxon>Halobacteriales</taxon>
        <taxon>Haloferacaceae</taxon>
        <taxon>Natronocalculus</taxon>
    </lineage>
</organism>
<dbReference type="InterPro" id="IPR029753">
    <property type="entry name" value="D-isomer_DH_CS"/>
</dbReference>